<dbReference type="EMBL" id="QJKJ01005282">
    <property type="protein sequence ID" value="RDX90794.1"/>
    <property type="molecule type" value="Genomic_DNA"/>
</dbReference>
<feature type="non-terminal residue" evidence="2">
    <location>
        <position position="1"/>
    </location>
</feature>
<dbReference type="Proteomes" id="UP000257109">
    <property type="component" value="Unassembled WGS sequence"/>
</dbReference>
<feature type="domain" description="Reverse transcriptase/retrotransposon-derived protein RNase H-like" evidence="1">
    <location>
        <begin position="5"/>
        <end position="78"/>
    </location>
</feature>
<dbReference type="SUPFAM" id="SSF56672">
    <property type="entry name" value="DNA/RNA polymerases"/>
    <property type="match status" value="1"/>
</dbReference>
<proteinExistence type="predicted"/>
<gene>
    <name evidence="2" type="ORF">CR513_27300</name>
</gene>
<name>A0A371GJT2_MUCPR</name>
<evidence type="ECO:0000313" key="3">
    <source>
        <dbReference type="Proteomes" id="UP000257109"/>
    </source>
</evidence>
<evidence type="ECO:0000259" key="1">
    <source>
        <dbReference type="Pfam" id="PF17919"/>
    </source>
</evidence>
<accession>A0A371GJT2</accession>
<reference evidence="2" key="1">
    <citation type="submission" date="2018-05" db="EMBL/GenBank/DDBJ databases">
        <title>Draft genome of Mucuna pruriens seed.</title>
        <authorList>
            <person name="Nnadi N.E."/>
            <person name="Vos R."/>
            <person name="Hasami M.H."/>
            <person name="Devisetty U.K."/>
            <person name="Aguiy J.C."/>
        </authorList>
    </citation>
    <scope>NUCLEOTIDE SEQUENCE [LARGE SCALE GENOMIC DNA]</scope>
    <source>
        <strain evidence="2">JCA_2017</strain>
    </source>
</reference>
<dbReference type="InterPro" id="IPR043502">
    <property type="entry name" value="DNA/RNA_pol_sf"/>
</dbReference>
<sequence>MERNQECQEAFKKVKQYLESPLVLVPTVTSKPSILYLMVLKESMGGFLGQRDDSGKEQAIYYLSKKFTECEQRYSALE</sequence>
<dbReference type="InterPro" id="IPR041577">
    <property type="entry name" value="RT_RNaseH_2"/>
</dbReference>
<evidence type="ECO:0000313" key="2">
    <source>
        <dbReference type="EMBL" id="RDX90794.1"/>
    </source>
</evidence>
<dbReference type="Pfam" id="PF17919">
    <property type="entry name" value="RT_RNaseH_2"/>
    <property type="match status" value="1"/>
</dbReference>
<comment type="caution">
    <text evidence="2">The sequence shown here is derived from an EMBL/GenBank/DDBJ whole genome shotgun (WGS) entry which is preliminary data.</text>
</comment>
<dbReference type="AlphaFoldDB" id="A0A371GJT2"/>
<dbReference type="PANTHER" id="PTHR48475">
    <property type="entry name" value="RIBONUCLEASE H"/>
    <property type="match status" value="1"/>
</dbReference>
<dbReference type="PANTHER" id="PTHR48475:SF1">
    <property type="entry name" value="RNASE H TYPE-1 DOMAIN-CONTAINING PROTEIN"/>
    <property type="match status" value="1"/>
</dbReference>
<keyword evidence="3" id="KW-1185">Reference proteome</keyword>
<organism evidence="2 3">
    <name type="scientific">Mucuna pruriens</name>
    <name type="common">Velvet bean</name>
    <name type="synonym">Dolichos pruriens</name>
    <dbReference type="NCBI Taxonomy" id="157652"/>
    <lineage>
        <taxon>Eukaryota</taxon>
        <taxon>Viridiplantae</taxon>
        <taxon>Streptophyta</taxon>
        <taxon>Embryophyta</taxon>
        <taxon>Tracheophyta</taxon>
        <taxon>Spermatophyta</taxon>
        <taxon>Magnoliopsida</taxon>
        <taxon>eudicotyledons</taxon>
        <taxon>Gunneridae</taxon>
        <taxon>Pentapetalae</taxon>
        <taxon>rosids</taxon>
        <taxon>fabids</taxon>
        <taxon>Fabales</taxon>
        <taxon>Fabaceae</taxon>
        <taxon>Papilionoideae</taxon>
        <taxon>50 kb inversion clade</taxon>
        <taxon>NPAAA clade</taxon>
        <taxon>indigoferoid/millettioid clade</taxon>
        <taxon>Phaseoleae</taxon>
        <taxon>Mucuna</taxon>
    </lineage>
</organism>
<dbReference type="OrthoDB" id="101614at2759"/>
<protein>
    <recommendedName>
        <fullName evidence="1">Reverse transcriptase/retrotransposon-derived protein RNase H-like domain-containing protein</fullName>
    </recommendedName>
</protein>